<dbReference type="Gene3D" id="1.20.120.520">
    <property type="entry name" value="nmb1532 protein domain like"/>
    <property type="match status" value="1"/>
</dbReference>
<sequence>MQEQYGIYQGPERRLYREHKYITLVMNQLDNKIGKTDFRDLQQVQDIASDLNNLVNLLGFHAKHEDEKIHGLFKKHNSYVFQEVEADHQNHEVIFHTLKNKLAAIRRAHSDKERIESGYHFSLSYRKLIAENLEHIHKEETQLMPELARLCSKEELESIDYPVYEVMTAEEIVGMLQTLFAVLNPDDKEYFIRDIAHAVPSKLIENWANIAALLTAAEIADMAQRVGLIKQLSAQQNELLCPVD</sequence>
<gene>
    <name evidence="2" type="ORF">Lfee_2827</name>
    <name evidence="3" type="ORF">NCTC12022_03240</name>
</gene>
<evidence type="ECO:0000313" key="2">
    <source>
        <dbReference type="EMBL" id="KTC95163.1"/>
    </source>
</evidence>
<reference evidence="3 5" key="2">
    <citation type="submission" date="2018-06" db="EMBL/GenBank/DDBJ databases">
        <authorList>
            <consortium name="Pathogen Informatics"/>
            <person name="Doyle S."/>
        </authorList>
    </citation>
    <scope>NUCLEOTIDE SEQUENCE [LARGE SCALE GENOMIC DNA]</scope>
    <source>
        <strain evidence="3 5">NCTC12022</strain>
    </source>
</reference>
<dbReference type="AlphaFoldDB" id="A0A0W0THZ2"/>
<accession>A0A0W0THZ2</accession>
<dbReference type="OrthoDB" id="5635488at2"/>
<evidence type="ECO:0000313" key="3">
    <source>
        <dbReference type="EMBL" id="SPX62479.1"/>
    </source>
</evidence>
<dbReference type="Pfam" id="PF01814">
    <property type="entry name" value="Hemerythrin"/>
    <property type="match status" value="1"/>
</dbReference>
<dbReference type="EMBL" id="UASS01000038">
    <property type="protein sequence ID" value="SPX62479.1"/>
    <property type="molecule type" value="Genomic_DNA"/>
</dbReference>
<dbReference type="Proteomes" id="UP000054698">
    <property type="component" value="Unassembled WGS sequence"/>
</dbReference>
<evidence type="ECO:0000313" key="5">
    <source>
        <dbReference type="Proteomes" id="UP000251942"/>
    </source>
</evidence>
<feature type="domain" description="Hemerythrin-like" evidence="1">
    <location>
        <begin position="14"/>
        <end position="147"/>
    </location>
</feature>
<dbReference type="EMBL" id="LNYB01000085">
    <property type="protein sequence ID" value="KTC95163.1"/>
    <property type="molecule type" value="Genomic_DNA"/>
</dbReference>
<dbReference type="RefSeq" id="WP_058447643.1">
    <property type="nucleotide sequence ID" value="NZ_CAAAHT010000018.1"/>
</dbReference>
<dbReference type="Proteomes" id="UP000251942">
    <property type="component" value="Unassembled WGS sequence"/>
</dbReference>
<name>A0A0W0THZ2_9GAMM</name>
<evidence type="ECO:0000313" key="4">
    <source>
        <dbReference type="Proteomes" id="UP000054698"/>
    </source>
</evidence>
<reference evidence="2 4" key="1">
    <citation type="submission" date="2015-11" db="EMBL/GenBank/DDBJ databases">
        <title>Genomic analysis of 38 Legionella species identifies large and diverse effector repertoires.</title>
        <authorList>
            <person name="Burstein D."/>
            <person name="Amaro F."/>
            <person name="Zusman T."/>
            <person name="Lifshitz Z."/>
            <person name="Cohen O."/>
            <person name="Gilbert J.A."/>
            <person name="Pupko T."/>
            <person name="Shuman H.A."/>
            <person name="Segal G."/>
        </authorList>
    </citation>
    <scope>NUCLEOTIDE SEQUENCE [LARGE SCALE GENOMIC DNA]</scope>
    <source>
        <strain evidence="2 4">WO-44C</strain>
    </source>
</reference>
<proteinExistence type="predicted"/>
<evidence type="ECO:0000259" key="1">
    <source>
        <dbReference type="Pfam" id="PF01814"/>
    </source>
</evidence>
<keyword evidence="4" id="KW-1185">Reference proteome</keyword>
<organism evidence="2 4">
    <name type="scientific">Legionella feeleii</name>
    <dbReference type="NCBI Taxonomy" id="453"/>
    <lineage>
        <taxon>Bacteria</taxon>
        <taxon>Pseudomonadati</taxon>
        <taxon>Pseudomonadota</taxon>
        <taxon>Gammaproteobacteria</taxon>
        <taxon>Legionellales</taxon>
        <taxon>Legionellaceae</taxon>
        <taxon>Legionella</taxon>
    </lineage>
</organism>
<dbReference type="PATRIC" id="fig|453.4.peg.3090"/>
<dbReference type="InterPro" id="IPR012312">
    <property type="entry name" value="Hemerythrin-like"/>
</dbReference>
<protein>
    <submittedName>
        <fullName evidence="3">Uncharacterized conserved protein</fullName>
    </submittedName>
</protein>